<dbReference type="AlphaFoldDB" id="A0AAV4W3P1"/>
<proteinExistence type="predicted"/>
<sequence>MEEQRKKKKLALHHKEGQRRNTILGFMHFKTYLTETVLASNNKGPQKELVAVPLSVKEASLPPLGHPRTSVRGKRFQLEWFRVTGVGSNAGISSEETEPCFVSCNERSGVNNCLLLAIDYF</sequence>
<gene>
    <name evidence="1" type="ORF">CDAR_480931</name>
</gene>
<name>A0AAV4W3P1_9ARAC</name>
<organism evidence="1 2">
    <name type="scientific">Caerostris darwini</name>
    <dbReference type="NCBI Taxonomy" id="1538125"/>
    <lineage>
        <taxon>Eukaryota</taxon>
        <taxon>Metazoa</taxon>
        <taxon>Ecdysozoa</taxon>
        <taxon>Arthropoda</taxon>
        <taxon>Chelicerata</taxon>
        <taxon>Arachnida</taxon>
        <taxon>Araneae</taxon>
        <taxon>Araneomorphae</taxon>
        <taxon>Entelegynae</taxon>
        <taxon>Araneoidea</taxon>
        <taxon>Araneidae</taxon>
        <taxon>Caerostris</taxon>
    </lineage>
</organism>
<dbReference type="EMBL" id="BPLQ01014119">
    <property type="protein sequence ID" value="GIY77395.1"/>
    <property type="molecule type" value="Genomic_DNA"/>
</dbReference>
<dbReference type="Proteomes" id="UP001054837">
    <property type="component" value="Unassembled WGS sequence"/>
</dbReference>
<reference evidence="1 2" key="1">
    <citation type="submission" date="2021-06" db="EMBL/GenBank/DDBJ databases">
        <title>Caerostris darwini draft genome.</title>
        <authorList>
            <person name="Kono N."/>
            <person name="Arakawa K."/>
        </authorList>
    </citation>
    <scope>NUCLEOTIDE SEQUENCE [LARGE SCALE GENOMIC DNA]</scope>
</reference>
<evidence type="ECO:0000313" key="2">
    <source>
        <dbReference type="Proteomes" id="UP001054837"/>
    </source>
</evidence>
<comment type="caution">
    <text evidence="1">The sequence shown here is derived from an EMBL/GenBank/DDBJ whole genome shotgun (WGS) entry which is preliminary data.</text>
</comment>
<keyword evidence="2" id="KW-1185">Reference proteome</keyword>
<evidence type="ECO:0000313" key="1">
    <source>
        <dbReference type="EMBL" id="GIY77395.1"/>
    </source>
</evidence>
<protein>
    <submittedName>
        <fullName evidence="1">Uncharacterized protein</fullName>
    </submittedName>
</protein>
<accession>A0AAV4W3P1</accession>